<feature type="transmembrane region" description="Helical" evidence="9">
    <location>
        <begin position="321"/>
        <end position="346"/>
    </location>
</feature>
<keyword evidence="11" id="KW-1185">Reference proteome</keyword>
<keyword evidence="7 9" id="KW-1133">Transmembrane helix</keyword>
<feature type="transmembrane region" description="Helical" evidence="9">
    <location>
        <begin position="249"/>
        <end position="278"/>
    </location>
</feature>
<dbReference type="AlphaFoldDB" id="A0A4U5PB38"/>
<evidence type="ECO:0000256" key="7">
    <source>
        <dbReference type="ARBA" id="ARBA00022989"/>
    </source>
</evidence>
<feature type="transmembrane region" description="Helical" evidence="9">
    <location>
        <begin position="40"/>
        <end position="59"/>
    </location>
</feature>
<keyword evidence="5 9" id="KW-0812">Transmembrane</keyword>
<feature type="transmembrane region" description="Helical" evidence="9">
    <location>
        <begin position="224"/>
        <end position="243"/>
    </location>
</feature>
<comment type="caution">
    <text evidence="10">The sequence shown here is derived from an EMBL/GenBank/DDBJ whole genome shotgun (WGS) entry which is preliminary data.</text>
</comment>
<evidence type="ECO:0000256" key="4">
    <source>
        <dbReference type="ARBA" id="ARBA00022502"/>
    </source>
</evidence>
<proteinExistence type="inferred from homology"/>
<feature type="transmembrane region" description="Helical" evidence="9">
    <location>
        <begin position="95"/>
        <end position="120"/>
    </location>
</feature>
<accession>A0A4U5PB38</accession>
<dbReference type="PANTHER" id="PTHR13121:SF0">
    <property type="entry name" value="PHOSPHATIDYLINOSITOL GLYCAN ANCHOR BIOSYNTHESIS CLASS U PROTEIN"/>
    <property type="match status" value="1"/>
</dbReference>
<evidence type="ECO:0000313" key="10">
    <source>
        <dbReference type="EMBL" id="TKR93569.1"/>
    </source>
</evidence>
<evidence type="ECO:0000256" key="9">
    <source>
        <dbReference type="SAM" id="Phobius"/>
    </source>
</evidence>
<dbReference type="OrthoDB" id="549017at2759"/>
<feature type="transmembrane region" description="Helical" evidence="9">
    <location>
        <begin position="290"/>
        <end position="309"/>
    </location>
</feature>
<reference evidence="10 11" key="2">
    <citation type="journal article" date="2019" name="G3 (Bethesda)">
        <title>Hybrid Assembly of the Genome of the Entomopathogenic Nematode Steinernema carpocapsae Identifies the X-Chromosome.</title>
        <authorList>
            <person name="Serra L."/>
            <person name="Macchietto M."/>
            <person name="Macias-Munoz A."/>
            <person name="McGill C.J."/>
            <person name="Rodriguez I.M."/>
            <person name="Rodriguez B."/>
            <person name="Murad R."/>
            <person name="Mortazavi A."/>
        </authorList>
    </citation>
    <scope>NUCLEOTIDE SEQUENCE [LARGE SCALE GENOMIC DNA]</scope>
    <source>
        <strain evidence="10 11">ALL</strain>
    </source>
</reference>
<feature type="transmembrane region" description="Helical" evidence="9">
    <location>
        <begin position="194"/>
        <end position="212"/>
    </location>
</feature>
<reference evidence="10 11" key="1">
    <citation type="journal article" date="2015" name="Genome Biol.">
        <title>Comparative genomics of Steinernema reveals deeply conserved gene regulatory networks.</title>
        <authorList>
            <person name="Dillman A.R."/>
            <person name="Macchietto M."/>
            <person name="Porter C.F."/>
            <person name="Rogers A."/>
            <person name="Williams B."/>
            <person name="Antoshechkin I."/>
            <person name="Lee M.M."/>
            <person name="Goodwin Z."/>
            <person name="Lu X."/>
            <person name="Lewis E.E."/>
            <person name="Goodrich-Blair H."/>
            <person name="Stock S.P."/>
            <person name="Adams B.J."/>
            <person name="Sternberg P.W."/>
            <person name="Mortazavi A."/>
        </authorList>
    </citation>
    <scope>NUCLEOTIDE SEQUENCE [LARGE SCALE GENOMIC DNA]</scope>
    <source>
        <strain evidence="10 11">ALL</strain>
    </source>
</reference>
<evidence type="ECO:0000256" key="3">
    <source>
        <dbReference type="ARBA" id="ARBA00010026"/>
    </source>
</evidence>
<dbReference type="PANTHER" id="PTHR13121">
    <property type="entry name" value="GPI TRANSAMIDASE COMPONENT PIG-U"/>
    <property type="match status" value="1"/>
</dbReference>
<comment type="similarity">
    <text evidence="3">Belongs to the PIGU family.</text>
</comment>
<keyword evidence="4" id="KW-0337">GPI-anchor biosynthesis</keyword>
<keyword evidence="6" id="KW-0256">Endoplasmic reticulum</keyword>
<evidence type="ECO:0000313" key="11">
    <source>
        <dbReference type="Proteomes" id="UP000298663"/>
    </source>
</evidence>
<gene>
    <name evidence="10" type="ORF">L596_007996</name>
</gene>
<organism evidence="10 11">
    <name type="scientific">Steinernema carpocapsae</name>
    <name type="common">Entomopathogenic nematode</name>
    <dbReference type="NCBI Taxonomy" id="34508"/>
    <lineage>
        <taxon>Eukaryota</taxon>
        <taxon>Metazoa</taxon>
        <taxon>Ecdysozoa</taxon>
        <taxon>Nematoda</taxon>
        <taxon>Chromadorea</taxon>
        <taxon>Rhabditida</taxon>
        <taxon>Tylenchina</taxon>
        <taxon>Panagrolaimomorpha</taxon>
        <taxon>Strongyloidoidea</taxon>
        <taxon>Steinernematidae</taxon>
        <taxon>Steinernema</taxon>
    </lineage>
</organism>
<name>A0A4U5PB38_STECR</name>
<sequence length="370" mass="41823">MDSILTKAISSTWFVVLTFPSQETFQQPVFLAAFDVVMDYAKALSALFIGFDVLTSLLLRRCARMYMKKEKLSVASEYVSDFPHLVFRCYLFNPLTVASCAVFNITVVSNFFVAIFLFSLLSQCGFLNGCITGLLIHQNLHFLPLIFVQALGNKVFSSNLKLLKGLLFTAASFAGWNALSVYLHGSAKFLPNTYGFSLLFPDLTPNVGIFWYHFCEVFEHFRSFFTWAFQLNYVVYVLPLALTLRKNPIIYFIVTLVLMSTFAPYPSLADTCVYLAILPMISDLTKYIRYTLIIGCTYVSCLILAPIMWKMWIITGSGNANFYFAVTLIFDVAQIFLATDLIYAFIRRDLRNFAPKGIDIDKAAAGFACI</sequence>
<dbReference type="UniPathway" id="UPA00196"/>
<dbReference type="GO" id="GO:0016255">
    <property type="term" value="P:attachment of GPI anchor to protein"/>
    <property type="evidence" value="ECO:0007669"/>
    <property type="project" value="InterPro"/>
</dbReference>
<dbReference type="GO" id="GO:0042765">
    <property type="term" value="C:GPI-anchor transamidase complex"/>
    <property type="evidence" value="ECO:0007669"/>
    <property type="project" value="InterPro"/>
</dbReference>
<evidence type="ECO:0008006" key="12">
    <source>
        <dbReference type="Google" id="ProtNLM"/>
    </source>
</evidence>
<comment type="subcellular location">
    <subcellularLocation>
        <location evidence="1">Endoplasmic reticulum membrane</location>
        <topology evidence="1">Multi-pass membrane protein</topology>
    </subcellularLocation>
</comment>
<evidence type="ECO:0000256" key="2">
    <source>
        <dbReference type="ARBA" id="ARBA00004687"/>
    </source>
</evidence>
<evidence type="ECO:0000256" key="5">
    <source>
        <dbReference type="ARBA" id="ARBA00022692"/>
    </source>
</evidence>
<evidence type="ECO:0000256" key="8">
    <source>
        <dbReference type="ARBA" id="ARBA00023136"/>
    </source>
</evidence>
<evidence type="ECO:0000256" key="1">
    <source>
        <dbReference type="ARBA" id="ARBA00004477"/>
    </source>
</evidence>
<dbReference type="STRING" id="34508.A0A4U5PB38"/>
<evidence type="ECO:0000256" key="6">
    <source>
        <dbReference type="ARBA" id="ARBA00022824"/>
    </source>
</evidence>
<keyword evidence="8 9" id="KW-0472">Membrane</keyword>
<dbReference type="Pfam" id="PF06728">
    <property type="entry name" value="PIG-U"/>
    <property type="match status" value="1"/>
</dbReference>
<dbReference type="EMBL" id="AZBU02000002">
    <property type="protein sequence ID" value="TKR93569.1"/>
    <property type="molecule type" value="Genomic_DNA"/>
</dbReference>
<feature type="transmembrane region" description="Helical" evidence="9">
    <location>
        <begin position="126"/>
        <end position="150"/>
    </location>
</feature>
<feature type="transmembrane region" description="Helical" evidence="9">
    <location>
        <begin position="162"/>
        <end position="182"/>
    </location>
</feature>
<dbReference type="InterPro" id="IPR009600">
    <property type="entry name" value="PIG-U"/>
</dbReference>
<dbReference type="GO" id="GO:0006506">
    <property type="term" value="P:GPI anchor biosynthetic process"/>
    <property type="evidence" value="ECO:0007669"/>
    <property type="project" value="UniProtKB-UniPathway"/>
</dbReference>
<protein>
    <recommendedName>
        <fullName evidence="12">GPI transamidase subunit PIG-U</fullName>
    </recommendedName>
</protein>
<comment type="pathway">
    <text evidence="2">Glycolipid biosynthesis; glycosylphosphatidylinositol-anchor biosynthesis.</text>
</comment>
<dbReference type="Proteomes" id="UP000298663">
    <property type="component" value="Unassembled WGS sequence"/>
</dbReference>